<dbReference type="EMBL" id="AQHR01000110">
    <property type="protein sequence ID" value="EON75133.1"/>
    <property type="molecule type" value="Genomic_DNA"/>
</dbReference>
<dbReference type="STRING" id="1232681.ADIS_4304"/>
<keyword evidence="5 8" id="KW-0418">Kinase</keyword>
<keyword evidence="6" id="KW-0067">ATP-binding</keyword>
<evidence type="ECO:0000256" key="3">
    <source>
        <dbReference type="ARBA" id="ARBA00022679"/>
    </source>
</evidence>
<dbReference type="Pfam" id="PF08543">
    <property type="entry name" value="Phos_pyr_kin"/>
    <property type="match status" value="1"/>
</dbReference>
<keyword evidence="3 8" id="KW-0808">Transferase</keyword>
<feature type="domain" description="Pyridoxamine kinase/Phosphomethylpyrimidine kinase" evidence="7">
    <location>
        <begin position="15"/>
        <end position="262"/>
    </location>
</feature>
<reference evidence="8 9" key="1">
    <citation type="submission" date="2013-02" db="EMBL/GenBank/DDBJ databases">
        <title>A novel strain isolated from Lonar lake, Maharashtra, India.</title>
        <authorList>
            <person name="Singh A."/>
        </authorList>
    </citation>
    <scope>NUCLEOTIDE SEQUENCE [LARGE SCALE GENOMIC DNA]</scope>
    <source>
        <strain evidence="8 9">AK24</strain>
    </source>
</reference>
<keyword evidence="4" id="KW-0547">Nucleotide-binding</keyword>
<dbReference type="InterPro" id="IPR029056">
    <property type="entry name" value="Ribokinase-like"/>
</dbReference>
<evidence type="ECO:0000256" key="2">
    <source>
        <dbReference type="ARBA" id="ARBA00012135"/>
    </source>
</evidence>
<dbReference type="SUPFAM" id="SSF53613">
    <property type="entry name" value="Ribokinase-like"/>
    <property type="match status" value="1"/>
</dbReference>
<evidence type="ECO:0000313" key="8">
    <source>
        <dbReference type="EMBL" id="EON75133.1"/>
    </source>
</evidence>
<dbReference type="RefSeq" id="WP_010856417.1">
    <property type="nucleotide sequence ID" value="NZ_AQHR01000110.1"/>
</dbReference>
<gene>
    <name evidence="8" type="ORF">ADIS_4304</name>
</gene>
<dbReference type="PANTHER" id="PTHR20858">
    <property type="entry name" value="PHOSPHOMETHYLPYRIMIDINE KINASE"/>
    <property type="match status" value="1"/>
</dbReference>
<evidence type="ECO:0000313" key="9">
    <source>
        <dbReference type="Proteomes" id="UP000013909"/>
    </source>
</evidence>
<dbReference type="PANTHER" id="PTHR20858:SF17">
    <property type="entry name" value="HYDROXYMETHYLPYRIMIDINE_PHOSPHOMETHYLPYRIMIDINE KINASE THI20-RELATED"/>
    <property type="match status" value="1"/>
</dbReference>
<evidence type="ECO:0000256" key="4">
    <source>
        <dbReference type="ARBA" id="ARBA00022741"/>
    </source>
</evidence>
<dbReference type="Proteomes" id="UP000013909">
    <property type="component" value="Unassembled WGS sequence"/>
</dbReference>
<evidence type="ECO:0000256" key="1">
    <source>
        <dbReference type="ARBA" id="ARBA00004948"/>
    </source>
</evidence>
<evidence type="ECO:0000256" key="6">
    <source>
        <dbReference type="ARBA" id="ARBA00022840"/>
    </source>
</evidence>
<dbReference type="GO" id="GO:0005524">
    <property type="term" value="F:ATP binding"/>
    <property type="evidence" value="ECO:0007669"/>
    <property type="project" value="UniProtKB-KW"/>
</dbReference>
<dbReference type="EC" id="2.7.1.49" evidence="2"/>
<dbReference type="FunFam" id="3.40.1190.20:FF:000003">
    <property type="entry name" value="Phosphomethylpyrimidine kinase ThiD"/>
    <property type="match status" value="1"/>
</dbReference>
<dbReference type="GO" id="GO:0005829">
    <property type="term" value="C:cytosol"/>
    <property type="evidence" value="ECO:0007669"/>
    <property type="project" value="TreeGrafter"/>
</dbReference>
<protein>
    <recommendedName>
        <fullName evidence="2">hydroxymethylpyrimidine kinase</fullName>
        <ecNumber evidence="2">2.7.1.49</ecNumber>
    </recommendedName>
</protein>
<dbReference type="CDD" id="cd01169">
    <property type="entry name" value="HMPP_kinase"/>
    <property type="match status" value="1"/>
</dbReference>
<dbReference type="PATRIC" id="fig|1288963.3.peg.4289"/>
<organism evidence="8 9">
    <name type="scientific">Lunatimonas lonarensis</name>
    <dbReference type="NCBI Taxonomy" id="1232681"/>
    <lineage>
        <taxon>Bacteria</taxon>
        <taxon>Pseudomonadati</taxon>
        <taxon>Bacteroidota</taxon>
        <taxon>Cytophagia</taxon>
        <taxon>Cytophagales</taxon>
        <taxon>Cyclobacteriaceae</taxon>
    </lineage>
</organism>
<proteinExistence type="predicted"/>
<evidence type="ECO:0000256" key="5">
    <source>
        <dbReference type="ARBA" id="ARBA00022777"/>
    </source>
</evidence>
<comment type="pathway">
    <text evidence="1">Cofactor biosynthesis; thiamine diphosphate biosynthesis.</text>
</comment>
<dbReference type="GO" id="GO:0009228">
    <property type="term" value="P:thiamine biosynthetic process"/>
    <property type="evidence" value="ECO:0007669"/>
    <property type="project" value="InterPro"/>
</dbReference>
<dbReference type="GO" id="GO:0008902">
    <property type="term" value="F:hydroxymethylpyrimidine kinase activity"/>
    <property type="evidence" value="ECO:0007669"/>
    <property type="project" value="UniProtKB-EC"/>
</dbReference>
<evidence type="ECO:0000259" key="7">
    <source>
        <dbReference type="Pfam" id="PF08543"/>
    </source>
</evidence>
<name>R7ZM10_9BACT</name>
<keyword evidence="9" id="KW-1185">Reference proteome</keyword>
<dbReference type="OrthoDB" id="9810880at2"/>
<dbReference type="NCBIfam" id="TIGR00097">
    <property type="entry name" value="HMP-P_kinase"/>
    <property type="match status" value="1"/>
</dbReference>
<dbReference type="InterPro" id="IPR013749">
    <property type="entry name" value="PM/HMP-P_kinase-1"/>
</dbReference>
<accession>R7ZM10</accession>
<comment type="caution">
    <text evidence="8">The sequence shown here is derived from an EMBL/GenBank/DDBJ whole genome shotgun (WGS) entry which is preliminary data.</text>
</comment>
<dbReference type="AlphaFoldDB" id="R7ZM10"/>
<dbReference type="InterPro" id="IPR004399">
    <property type="entry name" value="HMP/HMP-P_kinase_dom"/>
</dbReference>
<dbReference type="Gene3D" id="3.40.1190.20">
    <property type="match status" value="1"/>
</dbReference>
<dbReference type="GO" id="GO:0008972">
    <property type="term" value="F:phosphomethylpyrimidine kinase activity"/>
    <property type="evidence" value="ECO:0007669"/>
    <property type="project" value="InterPro"/>
</dbReference>
<sequence length="277" mass="29478">MKKKYKSVLTIAGSDSGGGAGIQADLKTISALGCYATSVITAVTAQNTRGVRAIHPIPPVIVQAQLEAVMEDIGPDAIKIGMLDRPEVVRVVADCLHAYPNIPVVLDPVMVATSGDRLIAEETVSALIEMLFPRAQLITPNLYEAEMLVQRPITEKNQLLDAALDIFDLGAQAVLVKGGHLRGELVADLLLWGYKAYRILEKPYINTQNGHGTGCTLSSAIAVELAKGAALVDAVASASAYVWEALDTGKDVVTGKGSGPLNHFHSPKKLEIYELDN</sequence>